<sequence>MAAGGASFLAAVAVFSMLIMSSLGNPRPLCSDCGTLCSTKCNEEAKNSCSGTCYNPREGCERQILDQCKAEGTCCSSNSTSCTCDCNTIAQERCSSLTDNYTDCQACTNSIFNQCNTTCNDDCNNNCKKKGCHA</sequence>
<keyword evidence="1" id="KW-0732">Signal</keyword>
<feature type="signal peptide" evidence="1">
    <location>
        <begin position="1"/>
        <end position="24"/>
    </location>
</feature>
<dbReference type="Proteomes" id="UP000324705">
    <property type="component" value="Chromosome 3A"/>
</dbReference>
<keyword evidence="3" id="KW-1185">Reference proteome</keyword>
<accession>A0A9R0R9Z0</accession>
<protein>
    <submittedName>
        <fullName evidence="2">Uncharacterized protein</fullName>
    </submittedName>
</protein>
<gene>
    <name evidence="2" type="ORF">TRITD_3Av1G005140</name>
</gene>
<dbReference type="Gramene" id="TRITD3Av1G005140.1">
    <property type="protein sequence ID" value="TRITD3Av1G005140.1"/>
    <property type="gene ID" value="TRITD3Av1G005140"/>
</dbReference>
<evidence type="ECO:0000313" key="3">
    <source>
        <dbReference type="Proteomes" id="UP000324705"/>
    </source>
</evidence>
<evidence type="ECO:0000256" key="1">
    <source>
        <dbReference type="SAM" id="SignalP"/>
    </source>
</evidence>
<dbReference type="EMBL" id="LT934115">
    <property type="protein sequence ID" value="VAH55771.1"/>
    <property type="molecule type" value="Genomic_DNA"/>
</dbReference>
<proteinExistence type="predicted"/>
<dbReference type="AlphaFoldDB" id="A0A9R0R9Z0"/>
<dbReference type="OMA" id="CERQILD"/>
<organism evidence="2 3">
    <name type="scientific">Triticum turgidum subsp. durum</name>
    <name type="common">Durum wheat</name>
    <name type="synonym">Triticum durum</name>
    <dbReference type="NCBI Taxonomy" id="4567"/>
    <lineage>
        <taxon>Eukaryota</taxon>
        <taxon>Viridiplantae</taxon>
        <taxon>Streptophyta</taxon>
        <taxon>Embryophyta</taxon>
        <taxon>Tracheophyta</taxon>
        <taxon>Spermatophyta</taxon>
        <taxon>Magnoliopsida</taxon>
        <taxon>Liliopsida</taxon>
        <taxon>Poales</taxon>
        <taxon>Poaceae</taxon>
        <taxon>BOP clade</taxon>
        <taxon>Pooideae</taxon>
        <taxon>Triticodae</taxon>
        <taxon>Triticeae</taxon>
        <taxon>Triticinae</taxon>
        <taxon>Triticum</taxon>
    </lineage>
</organism>
<evidence type="ECO:0000313" key="2">
    <source>
        <dbReference type="EMBL" id="VAH55771.1"/>
    </source>
</evidence>
<feature type="chain" id="PRO_5040126548" evidence="1">
    <location>
        <begin position="25"/>
        <end position="134"/>
    </location>
</feature>
<reference evidence="2 3" key="1">
    <citation type="submission" date="2017-09" db="EMBL/GenBank/DDBJ databases">
        <authorList>
            <consortium name="International Durum Wheat Genome Sequencing Consortium (IDWGSC)"/>
            <person name="Milanesi L."/>
        </authorList>
    </citation>
    <scope>NUCLEOTIDE SEQUENCE [LARGE SCALE GENOMIC DNA]</scope>
    <source>
        <strain evidence="3">cv. Svevo</strain>
    </source>
</reference>
<name>A0A9R0R9Z0_TRITD</name>